<dbReference type="PROSITE" id="PS00217">
    <property type="entry name" value="SUGAR_TRANSPORT_2"/>
    <property type="match status" value="1"/>
</dbReference>
<feature type="transmembrane region" description="Helical" evidence="8">
    <location>
        <begin position="244"/>
        <end position="263"/>
    </location>
</feature>
<dbReference type="PROSITE" id="PS50850">
    <property type="entry name" value="MFS"/>
    <property type="match status" value="1"/>
</dbReference>
<gene>
    <name evidence="10" type="ORF">E4K63_03345</name>
</gene>
<feature type="domain" description="Major facilitator superfamily (MFS) profile" evidence="9">
    <location>
        <begin position="13"/>
        <end position="436"/>
    </location>
</feature>
<evidence type="ECO:0000256" key="7">
    <source>
        <dbReference type="RuleBase" id="RU003346"/>
    </source>
</evidence>
<accession>A0AAE6YJK5</accession>
<dbReference type="PRINTS" id="PR00171">
    <property type="entry name" value="SUGRTRNSPORT"/>
</dbReference>
<evidence type="ECO:0000256" key="6">
    <source>
        <dbReference type="ARBA" id="ARBA00023136"/>
    </source>
</evidence>
<dbReference type="PROSITE" id="PS00216">
    <property type="entry name" value="SUGAR_TRANSPORT_1"/>
    <property type="match status" value="1"/>
</dbReference>
<evidence type="ECO:0000313" key="11">
    <source>
        <dbReference type="Proteomes" id="UP000502004"/>
    </source>
</evidence>
<dbReference type="EMBL" id="CP038241">
    <property type="protein sequence ID" value="QIV95914.1"/>
    <property type="molecule type" value="Genomic_DNA"/>
</dbReference>
<comment type="similarity">
    <text evidence="2 7">Belongs to the major facilitator superfamily. Sugar transporter (TC 2.A.1.1) family.</text>
</comment>
<feature type="transmembrane region" description="Helical" evidence="8">
    <location>
        <begin position="283"/>
        <end position="307"/>
    </location>
</feature>
<feature type="transmembrane region" description="Helical" evidence="8">
    <location>
        <begin position="412"/>
        <end position="432"/>
    </location>
</feature>
<feature type="transmembrane region" description="Helical" evidence="8">
    <location>
        <begin position="165"/>
        <end position="187"/>
    </location>
</feature>
<protein>
    <submittedName>
        <fullName evidence="10">MFS transporter</fullName>
    </submittedName>
</protein>
<comment type="subcellular location">
    <subcellularLocation>
        <location evidence="1">Membrane</location>
        <topology evidence="1">Multi-pass membrane protein</topology>
    </subcellularLocation>
</comment>
<evidence type="ECO:0000256" key="8">
    <source>
        <dbReference type="SAM" id="Phobius"/>
    </source>
</evidence>
<organism evidence="10 11">
    <name type="scientific">Allofrancisella inopinata</name>
    <dbReference type="NCBI Taxonomy" id="1085647"/>
    <lineage>
        <taxon>Bacteria</taxon>
        <taxon>Pseudomonadati</taxon>
        <taxon>Pseudomonadota</taxon>
        <taxon>Gammaproteobacteria</taxon>
        <taxon>Thiotrichales</taxon>
        <taxon>Francisellaceae</taxon>
        <taxon>Allofrancisella</taxon>
    </lineage>
</organism>
<feature type="transmembrane region" description="Helical" evidence="8">
    <location>
        <begin position="50"/>
        <end position="71"/>
    </location>
</feature>
<dbReference type="Gene3D" id="1.20.1250.20">
    <property type="entry name" value="MFS general substrate transporter like domains"/>
    <property type="match status" value="1"/>
</dbReference>
<dbReference type="InterPro" id="IPR005829">
    <property type="entry name" value="Sugar_transporter_CS"/>
</dbReference>
<keyword evidence="5 8" id="KW-1133">Transmembrane helix</keyword>
<dbReference type="PANTHER" id="PTHR48020:SF12">
    <property type="entry name" value="PROTON MYO-INOSITOL COTRANSPORTER"/>
    <property type="match status" value="1"/>
</dbReference>
<dbReference type="Pfam" id="PF00083">
    <property type="entry name" value="Sugar_tr"/>
    <property type="match status" value="1"/>
</dbReference>
<keyword evidence="4 8" id="KW-0812">Transmembrane</keyword>
<sequence length="449" mass="49566">MDTKKARLKIVMLIFFSAMGGMLYGYDIGVINSAFLFINNDIPMTTFETSLLGGSVLFGGAFAILLAGVIADFIGRKNTLLLAGFIFIVSVWMIYESHDYQMLLLSRLVQGVSVGFITVTAPLYLTEVVPDNIRGVAVTCFQLFLTAGILISNYIGLLFESTGDWRAMFLTSLVPAVIFFVGSFFLLKSPRWLMMVNKEQQARNLLVQTLGLEKAKEQINQIKANIKKSKEEGNIWKNLHHRHYLGPIVLVFSIAILAQMTGINSILQFSATMLKESGLGSNYVSILGGVTITAINFFATLLAVFIADKLERKFIITFGTFMVSASLIITGLMLWMLPAGEFKGWVLLAGLISFIFFFAIGPGAYVWVIMSELLPNNIRSKALGTALFLNSMASAILASVFLPISYSLGTSSMFFICGGCTLVYCFIVFKFVPKTTGRSLEEIEQEFIK</sequence>
<dbReference type="RefSeq" id="WP_133940563.1">
    <property type="nucleotide sequence ID" value="NZ_CP038241.1"/>
</dbReference>
<keyword evidence="6 8" id="KW-0472">Membrane</keyword>
<feature type="transmembrane region" description="Helical" evidence="8">
    <location>
        <begin position="12"/>
        <end position="38"/>
    </location>
</feature>
<keyword evidence="11" id="KW-1185">Reference proteome</keyword>
<evidence type="ECO:0000256" key="2">
    <source>
        <dbReference type="ARBA" id="ARBA00010992"/>
    </source>
</evidence>
<feature type="transmembrane region" description="Helical" evidence="8">
    <location>
        <begin position="137"/>
        <end position="159"/>
    </location>
</feature>
<name>A0AAE6YJK5_9GAMM</name>
<dbReference type="Proteomes" id="UP000502004">
    <property type="component" value="Chromosome"/>
</dbReference>
<reference evidence="10 11" key="1">
    <citation type="submission" date="2019-03" db="EMBL/GenBank/DDBJ databases">
        <title>Complete Genome Sequence of Allofrancisella inopinata Strain SYSU YG23 Isolated from Water-Cooling Systems in China.</title>
        <authorList>
            <person name="Ohrman C."/>
            <person name="Uneklint I."/>
            <person name="Sjodin A."/>
        </authorList>
    </citation>
    <scope>NUCLEOTIDE SEQUENCE [LARGE SCALE GENOMIC DNA]</scope>
    <source>
        <strain evidence="10 11">SYSU YG23</strain>
    </source>
</reference>
<evidence type="ECO:0000256" key="4">
    <source>
        <dbReference type="ARBA" id="ARBA00022692"/>
    </source>
</evidence>
<dbReference type="InterPro" id="IPR020846">
    <property type="entry name" value="MFS_dom"/>
</dbReference>
<dbReference type="InterPro" id="IPR003663">
    <property type="entry name" value="Sugar/inositol_transpt"/>
</dbReference>
<dbReference type="AlphaFoldDB" id="A0AAE6YJK5"/>
<evidence type="ECO:0000259" key="9">
    <source>
        <dbReference type="PROSITE" id="PS50850"/>
    </source>
</evidence>
<dbReference type="SUPFAM" id="SSF103473">
    <property type="entry name" value="MFS general substrate transporter"/>
    <property type="match status" value="1"/>
</dbReference>
<dbReference type="InterPro" id="IPR005828">
    <property type="entry name" value="MFS_sugar_transport-like"/>
</dbReference>
<proteinExistence type="inferred from homology"/>
<dbReference type="InterPro" id="IPR050814">
    <property type="entry name" value="Myo-inositol_Transporter"/>
</dbReference>
<feature type="transmembrane region" description="Helical" evidence="8">
    <location>
        <begin position="344"/>
        <end position="370"/>
    </location>
</feature>
<feature type="transmembrane region" description="Helical" evidence="8">
    <location>
        <begin position="382"/>
        <end position="406"/>
    </location>
</feature>
<dbReference type="PANTHER" id="PTHR48020">
    <property type="entry name" value="PROTON MYO-INOSITOL COTRANSPORTER"/>
    <property type="match status" value="1"/>
</dbReference>
<keyword evidence="3 7" id="KW-0813">Transport</keyword>
<evidence type="ECO:0000256" key="1">
    <source>
        <dbReference type="ARBA" id="ARBA00004141"/>
    </source>
</evidence>
<evidence type="ECO:0000256" key="5">
    <source>
        <dbReference type="ARBA" id="ARBA00022989"/>
    </source>
</evidence>
<evidence type="ECO:0000313" key="10">
    <source>
        <dbReference type="EMBL" id="QIV95914.1"/>
    </source>
</evidence>
<dbReference type="GO" id="GO:0022857">
    <property type="term" value="F:transmembrane transporter activity"/>
    <property type="evidence" value="ECO:0007669"/>
    <property type="project" value="InterPro"/>
</dbReference>
<evidence type="ECO:0000256" key="3">
    <source>
        <dbReference type="ARBA" id="ARBA00022448"/>
    </source>
</evidence>
<feature type="transmembrane region" description="Helical" evidence="8">
    <location>
        <begin position="314"/>
        <end position="338"/>
    </location>
</feature>
<dbReference type="InterPro" id="IPR036259">
    <property type="entry name" value="MFS_trans_sf"/>
</dbReference>
<feature type="transmembrane region" description="Helical" evidence="8">
    <location>
        <begin position="107"/>
        <end position="125"/>
    </location>
</feature>
<feature type="transmembrane region" description="Helical" evidence="8">
    <location>
        <begin position="78"/>
        <end position="95"/>
    </location>
</feature>
<dbReference type="GO" id="GO:0016020">
    <property type="term" value="C:membrane"/>
    <property type="evidence" value="ECO:0007669"/>
    <property type="project" value="UniProtKB-SubCell"/>
</dbReference>
<dbReference type="NCBIfam" id="TIGR00879">
    <property type="entry name" value="SP"/>
    <property type="match status" value="1"/>
</dbReference>
<dbReference type="KEGG" id="aii:E4K63_03345"/>